<dbReference type="GO" id="GO:0005737">
    <property type="term" value="C:cytoplasm"/>
    <property type="evidence" value="ECO:0007669"/>
    <property type="project" value="TreeGrafter"/>
</dbReference>
<reference evidence="2 4" key="1">
    <citation type="journal article" date="2016" name="Genome Announc.">
        <title>Complete Genome Sequences of Aerococcus christensenii CCUG 28831T, Aerococcus sanguinicola CCUG 43001T, Aerococcus urinae CCUG 36881T, Aerococcus urinaeequi CCUG 28094T, Aerococcus urinaehominis CCUG 42038 BT, and Aerococcus viridans CCUG 4311T.</title>
        <authorList>
            <person name="Carkaci D."/>
            <person name="Dargis R."/>
            <person name="Nielsen X.C."/>
            <person name="Skovgaard O."/>
            <person name="Fuursted K."/>
            <person name="Christensen J.J."/>
        </authorList>
    </citation>
    <scope>NUCLEOTIDE SEQUENCE [LARGE SCALE GENOMIC DNA]</scope>
    <source>
        <strain evidence="2 4">CCUG28094</strain>
    </source>
</reference>
<dbReference type="SUPFAM" id="SSF52317">
    <property type="entry name" value="Class I glutamine amidotransferase-like"/>
    <property type="match status" value="1"/>
</dbReference>
<dbReference type="Gene3D" id="3.40.50.880">
    <property type="match status" value="1"/>
</dbReference>
<feature type="domain" description="DJ-1/PfpI" evidence="1">
    <location>
        <begin position="2"/>
        <end position="165"/>
    </location>
</feature>
<name>A0A0U4VUX0_9LACT</name>
<evidence type="ECO:0000313" key="2">
    <source>
        <dbReference type="EMBL" id="AMB97498.1"/>
    </source>
</evidence>
<evidence type="ECO:0000313" key="4">
    <source>
        <dbReference type="Proteomes" id="UP000067698"/>
    </source>
</evidence>
<dbReference type="AlphaFoldDB" id="A0A0U4VUX0"/>
<dbReference type="InterPro" id="IPR050325">
    <property type="entry name" value="Prot/Nucl_acid_deglycase"/>
</dbReference>
<dbReference type="Proteomes" id="UP000067698">
    <property type="component" value="Chromosome"/>
</dbReference>
<protein>
    <submittedName>
        <fullName evidence="2">4-methyl-5(B-hydroxyethyl)-thiazole monophosphate biosynthesis protein</fullName>
    </submittedName>
    <submittedName>
        <fullName evidence="3">DJ-1/PfpI family protein</fullName>
    </submittedName>
</protein>
<dbReference type="Proteomes" id="UP000595091">
    <property type="component" value="Chromosome"/>
</dbReference>
<dbReference type="GeneID" id="92866762"/>
<sequence length="190" mass="20934">MKTMILLGEGYEEVEAITVIDYLRRAEIPIDIVSINETLSTIGDHGIEIMADKLLDDVDTDSYDMVITPGGRPGAEKLAKDKRVTDLIAKQVANDKYVSSICASPIVLEAAGITKDLEGTCYPGFEDQVHYKTFHEDITYYDENHKVLTSRGPATAVYFALDIIRILKGDAKAQEIADGLLLPIVEEKKG</sequence>
<dbReference type="RefSeq" id="WP_026465098.1">
    <property type="nucleotide sequence ID" value="NZ_CANSXX010000003.1"/>
</dbReference>
<dbReference type="Pfam" id="PF01965">
    <property type="entry name" value="DJ-1_PfpI"/>
    <property type="match status" value="1"/>
</dbReference>
<dbReference type="KEGG" id="aui:APT62_00390"/>
<dbReference type="OrthoDB" id="9800516at2"/>
<proteinExistence type="predicted"/>
<dbReference type="EMBL" id="CP063065">
    <property type="protein sequence ID" value="QOQ79110.1"/>
    <property type="molecule type" value="Genomic_DNA"/>
</dbReference>
<evidence type="ECO:0000313" key="5">
    <source>
        <dbReference type="Proteomes" id="UP000595091"/>
    </source>
</evidence>
<dbReference type="InterPro" id="IPR029062">
    <property type="entry name" value="Class_I_gatase-like"/>
</dbReference>
<dbReference type="NCBIfam" id="TIGR01383">
    <property type="entry name" value="not_thiJ"/>
    <property type="match status" value="1"/>
</dbReference>
<reference evidence="4" key="2">
    <citation type="submission" date="2016-01" db="EMBL/GenBank/DDBJ databases">
        <title>Six Aerococcus type strain genome sequencing and assembly using PacBio and Illumina Hiseq.</title>
        <authorList>
            <person name="Carkaci D."/>
            <person name="Dargis R."/>
            <person name="Nielsen X.C."/>
            <person name="Skovgaard O."/>
            <person name="Fuursted K."/>
            <person name="Christensen J.J."/>
        </authorList>
    </citation>
    <scope>NUCLEOTIDE SEQUENCE [LARGE SCALE GENOMIC DNA]</scope>
    <source>
        <strain evidence="4">CCUG28094</strain>
    </source>
</reference>
<dbReference type="PANTHER" id="PTHR48094">
    <property type="entry name" value="PROTEIN/NUCLEIC ACID DEGLYCASE DJ-1-RELATED"/>
    <property type="match status" value="1"/>
</dbReference>
<gene>
    <name evidence="2" type="ORF">AWM74_04255</name>
    <name evidence="3" type="ORF">IMX20_09120</name>
</gene>
<reference evidence="3 5" key="3">
    <citation type="submission" date="2020-10" db="EMBL/GenBank/DDBJ databases">
        <title>Plasmid carrying two tetracycline resistance determinant.</title>
        <authorList>
            <person name="Yang Q."/>
        </authorList>
    </citation>
    <scope>NUCLEOTIDE SEQUENCE [LARGE SCALE GENOMIC DNA]</scope>
    <source>
        <strain evidence="3 5">T43</strain>
    </source>
</reference>
<accession>A0A0U4VUX0</accession>
<evidence type="ECO:0000259" key="1">
    <source>
        <dbReference type="Pfam" id="PF01965"/>
    </source>
</evidence>
<evidence type="ECO:0000313" key="3">
    <source>
        <dbReference type="EMBL" id="QOQ79110.1"/>
    </source>
</evidence>
<dbReference type="PANTHER" id="PTHR48094:SF12">
    <property type="entry name" value="PARKINSON DISEASE PROTEIN 7 HOMOLOG"/>
    <property type="match status" value="1"/>
</dbReference>
<dbReference type="EMBL" id="CP014162">
    <property type="protein sequence ID" value="AMB97498.1"/>
    <property type="molecule type" value="Genomic_DNA"/>
</dbReference>
<dbReference type="InterPro" id="IPR002818">
    <property type="entry name" value="DJ-1/PfpI"/>
</dbReference>
<organism evidence="3 5">
    <name type="scientific">Aerococcus urinaeequi</name>
    <dbReference type="NCBI Taxonomy" id="51665"/>
    <lineage>
        <taxon>Bacteria</taxon>
        <taxon>Bacillati</taxon>
        <taxon>Bacillota</taxon>
        <taxon>Bacilli</taxon>
        <taxon>Lactobacillales</taxon>
        <taxon>Aerococcaceae</taxon>
        <taxon>Aerococcus</taxon>
    </lineage>
</organism>
<dbReference type="InterPro" id="IPR006287">
    <property type="entry name" value="DJ-1"/>
</dbReference>
<dbReference type="CDD" id="cd03135">
    <property type="entry name" value="GATase1_DJ-1"/>
    <property type="match status" value="1"/>
</dbReference>